<organism evidence="3 4">
    <name type="scientific">Astathelohania contejeani</name>
    <dbReference type="NCBI Taxonomy" id="164912"/>
    <lineage>
        <taxon>Eukaryota</taxon>
        <taxon>Fungi</taxon>
        <taxon>Fungi incertae sedis</taxon>
        <taxon>Microsporidia</taxon>
        <taxon>Astathelohaniidae</taxon>
        <taxon>Astathelohania</taxon>
    </lineage>
</organism>
<dbReference type="Pfam" id="PF00069">
    <property type="entry name" value="Pkinase"/>
    <property type="match status" value="1"/>
</dbReference>
<proteinExistence type="predicted"/>
<dbReference type="GO" id="GO:0016301">
    <property type="term" value="F:kinase activity"/>
    <property type="evidence" value="ECO:0007669"/>
    <property type="project" value="UniProtKB-KW"/>
</dbReference>
<gene>
    <name evidence="3" type="primary">pkpA_1</name>
    <name evidence="3" type="ORF">TCON_0830</name>
</gene>
<dbReference type="Gene3D" id="1.10.510.10">
    <property type="entry name" value="Transferase(Phosphotransferase) domain 1"/>
    <property type="match status" value="1"/>
</dbReference>
<evidence type="ECO:0000259" key="2">
    <source>
        <dbReference type="PROSITE" id="PS50011"/>
    </source>
</evidence>
<keyword evidence="4" id="KW-1185">Reference proteome</keyword>
<dbReference type="InterPro" id="IPR011009">
    <property type="entry name" value="Kinase-like_dom_sf"/>
</dbReference>
<evidence type="ECO:0000313" key="4">
    <source>
        <dbReference type="Proteomes" id="UP001516464"/>
    </source>
</evidence>
<dbReference type="InterPro" id="IPR050588">
    <property type="entry name" value="WNK_Ser-Thr_kinase"/>
</dbReference>
<dbReference type="PANTHER" id="PTHR13902">
    <property type="entry name" value="SERINE/THREONINE-PROTEIN KINASE WNK WITH NO LYSINE -RELATED"/>
    <property type="match status" value="1"/>
</dbReference>
<comment type="caution">
    <text evidence="3">The sequence shown here is derived from an EMBL/GenBank/DDBJ whole genome shotgun (WGS) entry which is preliminary data.</text>
</comment>
<keyword evidence="3" id="KW-0808">Transferase</keyword>
<dbReference type="SUPFAM" id="SSF56112">
    <property type="entry name" value="Protein kinase-like (PK-like)"/>
    <property type="match status" value="1"/>
</dbReference>
<sequence length="358" mass="41709">MKTERKDMHKKNANKKEKNSIKKMKKIKQERNTANNTVKPVQPKIPIQDLSPKCRYGRLRTVLSYHSYKIVYRGVDLDKGIEIEWNSIKLDTFVKQSYFFTKFDFIASINHPNIKRMHDFWFVDGSLVFISEFMTSGTLREYIKKLEEPNPKIIRKWAKQILEGLKYLHNYNPPLIHGNINCENIYINGFNGEIKIGNIGLVNKDLSVSIDEGMRNDVLLFGLALIEMSIGEFTILQPESNYRKILENCLLVCISYRCLRELVYKCIKSSIINVDEILNHHFFDPDNMCMGQCCTENTSNYTFNPQLDIQDLNGELIAFKGSKNDCVFEFIYNLKNDIIEGVVNEMIEEGIIEKNNMK</sequence>
<dbReference type="EMBL" id="SBIQ01000037">
    <property type="protein sequence ID" value="KAF7683971.1"/>
    <property type="molecule type" value="Genomic_DNA"/>
</dbReference>
<accession>A0ABQ7I0N0</accession>
<protein>
    <submittedName>
        <fullName evidence="3">Serine/threonine-protein kinase pkpA</fullName>
    </submittedName>
</protein>
<evidence type="ECO:0000313" key="3">
    <source>
        <dbReference type="EMBL" id="KAF7683971.1"/>
    </source>
</evidence>
<feature type="region of interest" description="Disordered" evidence="1">
    <location>
        <begin position="1"/>
        <end position="37"/>
    </location>
</feature>
<reference evidence="3 4" key="1">
    <citation type="submission" date="2019-01" db="EMBL/GenBank/DDBJ databases">
        <title>Genomes sequencing and comparative genomics of infectious freshwater microsporidia, Cucumispora dikerogammari and Thelohania contejeani.</title>
        <authorList>
            <person name="Cormier A."/>
            <person name="Giraud I."/>
            <person name="Wattier R."/>
            <person name="Teixeira M."/>
            <person name="Grandjean F."/>
            <person name="Rigaud T."/>
            <person name="Cordaux R."/>
        </authorList>
    </citation>
    <scope>NUCLEOTIDE SEQUENCE [LARGE SCALE GENOMIC DNA]</scope>
    <source>
        <strain evidence="3">T1</strain>
        <tissue evidence="3">Spores</tissue>
    </source>
</reference>
<feature type="domain" description="Protein kinase" evidence="2">
    <location>
        <begin position="57"/>
        <end position="358"/>
    </location>
</feature>
<dbReference type="Proteomes" id="UP001516464">
    <property type="component" value="Unassembled WGS sequence"/>
</dbReference>
<dbReference type="PROSITE" id="PS50011">
    <property type="entry name" value="PROTEIN_KINASE_DOM"/>
    <property type="match status" value="1"/>
</dbReference>
<name>A0ABQ7I0N0_9MICR</name>
<dbReference type="InterPro" id="IPR000719">
    <property type="entry name" value="Prot_kinase_dom"/>
</dbReference>
<dbReference type="Gene3D" id="3.30.200.20">
    <property type="entry name" value="Phosphorylase Kinase, domain 1"/>
    <property type="match status" value="1"/>
</dbReference>
<keyword evidence="3" id="KW-0418">Kinase</keyword>
<evidence type="ECO:0000256" key="1">
    <source>
        <dbReference type="SAM" id="MobiDB-lite"/>
    </source>
</evidence>
<dbReference type="SMART" id="SM00220">
    <property type="entry name" value="S_TKc"/>
    <property type="match status" value="1"/>
</dbReference>